<reference evidence="1 2" key="1">
    <citation type="submission" date="2014-03" db="EMBL/GenBank/DDBJ databases">
        <title>The draft genome sequence of Thioclava dalianensis DLFJ1-1.</title>
        <authorList>
            <person name="Lai Q."/>
            <person name="Shao Z."/>
        </authorList>
    </citation>
    <scope>NUCLEOTIDE SEQUENCE [LARGE SCALE GENOMIC DNA]</scope>
    <source>
        <strain evidence="1 2">DLFJ1-1</strain>
    </source>
</reference>
<protein>
    <recommendedName>
        <fullName evidence="3">Phage portal protein</fullName>
    </recommendedName>
</protein>
<dbReference type="AlphaFoldDB" id="A0A074U1F7"/>
<evidence type="ECO:0008006" key="3">
    <source>
        <dbReference type="Google" id="ProtNLM"/>
    </source>
</evidence>
<evidence type="ECO:0000313" key="2">
    <source>
        <dbReference type="Proteomes" id="UP000027725"/>
    </source>
</evidence>
<dbReference type="STRING" id="1185766.SAMN05216224_11753"/>
<keyword evidence="2" id="KW-1185">Reference proteome</keyword>
<accession>A0A074U1F7</accession>
<evidence type="ECO:0000313" key="1">
    <source>
        <dbReference type="EMBL" id="KEP68502.1"/>
    </source>
</evidence>
<dbReference type="Proteomes" id="UP000027725">
    <property type="component" value="Unassembled WGS sequence"/>
</dbReference>
<sequence>MSEAEIMWPFKRKTETRAASTYTAQMIQARAGYITGTTGRAELTATVQGAVTLWENGLSLADVDGTDLLTRRSLAMAGRMLALRGEALFYISEDTLLPVSDWELSTRLSRPVAYRLTLPDVGGGKTMTALAGEVLHFRIGADANQPWLGTAPLKRASLSADLLETIERALVDVYGDAPLGSSIVPMPETPETDLADIARGFRGSRGKVLVRESVQVQAAGGPAPMQDWRANDLTPDLSKAQMGETLDKARDQINAAFGILPGLNNKATTGPMVREAQRHLAQWTLQPMAMGMAEEASEKLGAAVMIDTLRPLQAYDAGGRARAAVSVVQALAAAKEAGVDPDQALKLVNWGQNDGAA</sequence>
<gene>
    <name evidence="1" type="ORF">DL1_11220</name>
</gene>
<dbReference type="eggNOG" id="COG4695">
    <property type="taxonomic scope" value="Bacteria"/>
</dbReference>
<dbReference type="InterPro" id="IPR006944">
    <property type="entry name" value="Phage/GTA_portal"/>
</dbReference>
<proteinExistence type="predicted"/>
<comment type="caution">
    <text evidence="1">The sequence shown here is derived from an EMBL/GenBank/DDBJ whole genome shotgun (WGS) entry which is preliminary data.</text>
</comment>
<name>A0A074U1F7_9RHOB</name>
<dbReference type="Pfam" id="PF04860">
    <property type="entry name" value="Phage_portal"/>
    <property type="match status" value="1"/>
</dbReference>
<dbReference type="EMBL" id="JHEH01000030">
    <property type="protein sequence ID" value="KEP68502.1"/>
    <property type="molecule type" value="Genomic_DNA"/>
</dbReference>
<organism evidence="1 2">
    <name type="scientific">Thioclava dalianensis</name>
    <dbReference type="NCBI Taxonomy" id="1185766"/>
    <lineage>
        <taxon>Bacteria</taxon>
        <taxon>Pseudomonadati</taxon>
        <taxon>Pseudomonadota</taxon>
        <taxon>Alphaproteobacteria</taxon>
        <taxon>Rhodobacterales</taxon>
        <taxon>Paracoccaceae</taxon>
        <taxon>Thioclava</taxon>
    </lineage>
</organism>